<sequence length="193" mass="21262">MQQAISIAHPRPEWANEPIRIDPTFLDRRQVLETVDAGETVRYRIDRRGVAISRKLERSGVPMTIALPPTAFQGVAARAMEAEGGEVTVTLELFHQDPKLCVPLLVATDLYDVAADWRGWSELFNLPMLMVEADGRVAALEETLGGVLSTGPAPRRSGSSGVRNRRPRFLARRQPGGLGLRMIVAGDEIIVRD</sequence>
<organism evidence="1 2">
    <name type="scientific">Plantimonas leprariae</name>
    <dbReference type="NCBI Taxonomy" id="2615207"/>
    <lineage>
        <taxon>Bacteria</taxon>
        <taxon>Pseudomonadati</taxon>
        <taxon>Pseudomonadota</taxon>
        <taxon>Alphaproteobacteria</taxon>
        <taxon>Hyphomicrobiales</taxon>
        <taxon>Aurantimonadaceae</taxon>
        <taxon>Plantimonas</taxon>
    </lineage>
</organism>
<protein>
    <submittedName>
        <fullName evidence="1">Uncharacterized protein</fullName>
    </submittedName>
</protein>
<dbReference type="InterPro" id="IPR046083">
    <property type="entry name" value="DUF6101"/>
</dbReference>
<reference evidence="1 2" key="1">
    <citation type="submission" date="2019-09" db="EMBL/GenBank/DDBJ databases">
        <title>YIM 132180 draft genome.</title>
        <authorList>
            <person name="Zhang K."/>
        </authorList>
    </citation>
    <scope>NUCLEOTIDE SEQUENCE [LARGE SCALE GENOMIC DNA]</scope>
    <source>
        <strain evidence="1 2">YIM 132180</strain>
    </source>
</reference>
<dbReference type="RefSeq" id="WP_150969352.1">
    <property type="nucleotide sequence ID" value="NZ_VZDO01000005.1"/>
</dbReference>
<keyword evidence="2" id="KW-1185">Reference proteome</keyword>
<evidence type="ECO:0000313" key="1">
    <source>
        <dbReference type="EMBL" id="KAB0680279.1"/>
    </source>
</evidence>
<gene>
    <name evidence="1" type="ORF">F6X38_08865</name>
</gene>
<accession>A0A7V7TX21</accession>
<dbReference type="Pfam" id="PF19596">
    <property type="entry name" value="DUF6101"/>
    <property type="match status" value="1"/>
</dbReference>
<name>A0A7V7TX21_9HYPH</name>
<dbReference type="Proteomes" id="UP000432089">
    <property type="component" value="Unassembled WGS sequence"/>
</dbReference>
<evidence type="ECO:0000313" key="2">
    <source>
        <dbReference type="Proteomes" id="UP000432089"/>
    </source>
</evidence>
<dbReference type="EMBL" id="VZDO01000005">
    <property type="protein sequence ID" value="KAB0680279.1"/>
    <property type="molecule type" value="Genomic_DNA"/>
</dbReference>
<comment type="caution">
    <text evidence="1">The sequence shown here is derived from an EMBL/GenBank/DDBJ whole genome shotgun (WGS) entry which is preliminary data.</text>
</comment>
<dbReference type="AlphaFoldDB" id="A0A7V7TX21"/>
<proteinExistence type="predicted"/>